<dbReference type="AlphaFoldDB" id="M0JPC0"/>
<keyword evidence="2" id="KW-1185">Reference proteome</keyword>
<name>M0JPC0_9EURY</name>
<accession>M0JPC0</accession>
<gene>
    <name evidence="1" type="ORF">C435_22094</name>
</gene>
<evidence type="ECO:0000313" key="1">
    <source>
        <dbReference type="EMBL" id="EMA09505.1"/>
    </source>
</evidence>
<dbReference type="PATRIC" id="fig|662475.6.peg.4322"/>
<reference evidence="1 2" key="1">
    <citation type="journal article" date="2014" name="PLoS Genet.">
        <title>Phylogenetically driven sequencing of extremely halophilic archaea reveals strategies for static and dynamic osmo-response.</title>
        <authorList>
            <person name="Becker E.A."/>
            <person name="Seitzer P.M."/>
            <person name="Tritt A."/>
            <person name="Larsen D."/>
            <person name="Krusor M."/>
            <person name="Yao A.I."/>
            <person name="Wu D."/>
            <person name="Madern D."/>
            <person name="Eisen J.A."/>
            <person name="Darling A.E."/>
            <person name="Facciotti M.T."/>
        </authorList>
    </citation>
    <scope>NUCLEOTIDE SEQUENCE [LARGE SCALE GENOMIC DNA]</scope>
    <source>
        <strain evidence="1 2">ATCC 33799</strain>
    </source>
</reference>
<comment type="caution">
    <text evidence="1">The sequence shown here is derived from an EMBL/GenBank/DDBJ whole genome shotgun (WGS) entry which is preliminary data.</text>
</comment>
<proteinExistence type="predicted"/>
<sequence>MDALRLLVGIVMGLNMLVGCSNSRCVAKSATERLVEELRMGMDSVLEKPLPVCEPVIADRAFVVCTFGKFRD</sequence>
<dbReference type="PROSITE" id="PS51257">
    <property type="entry name" value="PROKAR_LIPOPROTEIN"/>
    <property type="match status" value="1"/>
</dbReference>
<organism evidence="1 2">
    <name type="scientific">Haloarcula marismortui ATCC 33799</name>
    <dbReference type="NCBI Taxonomy" id="662475"/>
    <lineage>
        <taxon>Archaea</taxon>
        <taxon>Methanobacteriati</taxon>
        <taxon>Methanobacteriota</taxon>
        <taxon>Stenosarchaea group</taxon>
        <taxon>Halobacteria</taxon>
        <taxon>Halobacteriales</taxon>
        <taxon>Haloarculaceae</taxon>
        <taxon>Haloarcula</taxon>
    </lineage>
</organism>
<dbReference type="Proteomes" id="UP000011687">
    <property type="component" value="Unassembled WGS sequence"/>
</dbReference>
<dbReference type="EMBL" id="AOLS01000127">
    <property type="protein sequence ID" value="EMA09505.1"/>
    <property type="molecule type" value="Genomic_DNA"/>
</dbReference>
<protein>
    <submittedName>
        <fullName evidence="1">Uncharacterized protein</fullName>
    </submittedName>
</protein>
<evidence type="ECO:0000313" key="2">
    <source>
        <dbReference type="Proteomes" id="UP000011687"/>
    </source>
</evidence>